<dbReference type="RefSeq" id="WP_207862665.1">
    <property type="nucleotide sequence ID" value="NZ_JAFREP010000041.1"/>
</dbReference>
<evidence type="ECO:0000313" key="1">
    <source>
        <dbReference type="EMBL" id="MBO1322692.1"/>
    </source>
</evidence>
<dbReference type="Proteomes" id="UP000664417">
    <property type="component" value="Unassembled WGS sequence"/>
</dbReference>
<protein>
    <submittedName>
        <fullName evidence="1">Uncharacterized protein</fullName>
    </submittedName>
</protein>
<dbReference type="EMBL" id="JAFREP010000041">
    <property type="protein sequence ID" value="MBO1322692.1"/>
    <property type="molecule type" value="Genomic_DNA"/>
</dbReference>
<comment type="caution">
    <text evidence="1">The sequence shown here is derived from an EMBL/GenBank/DDBJ whole genome shotgun (WGS) entry which is preliminary data.</text>
</comment>
<reference evidence="1" key="1">
    <citation type="submission" date="2021-03" db="EMBL/GenBank/DDBJ databases">
        <authorList>
            <person name="Wang G."/>
        </authorList>
    </citation>
    <scope>NUCLEOTIDE SEQUENCE</scope>
    <source>
        <strain evidence="1">KCTC 12899</strain>
    </source>
</reference>
<evidence type="ECO:0000313" key="2">
    <source>
        <dbReference type="Proteomes" id="UP000664417"/>
    </source>
</evidence>
<dbReference type="AlphaFoldDB" id="A0A8J7QDS0"/>
<sequence>MKNIAFHFVLICASLLVCNRRRVNALVFSLDATPAQTLPPLFRDPRREKIAQMLTAAVMVAASGFMFNKAVSIDQQRRDVTPTALDGTYRVIAVDQGEGRRPVTSADRNLWHSFVVAKGGRSGGVKRIDGKVSRRAFRIDEQNQSIRQINRCQNKRTKPVIDALHTPRALFTHAVDWPTPTLHYWWSEQQQLHLFVPTEGDGHWVYTLEKIEPAYFLEERGFNWVNSLPFLIR</sequence>
<proteinExistence type="predicted"/>
<keyword evidence="2" id="KW-1185">Reference proteome</keyword>
<gene>
    <name evidence="1" type="ORF">J3U88_29730</name>
</gene>
<organism evidence="1 2">
    <name type="scientific">Acanthopleuribacter pedis</name>
    <dbReference type="NCBI Taxonomy" id="442870"/>
    <lineage>
        <taxon>Bacteria</taxon>
        <taxon>Pseudomonadati</taxon>
        <taxon>Acidobacteriota</taxon>
        <taxon>Holophagae</taxon>
        <taxon>Acanthopleuribacterales</taxon>
        <taxon>Acanthopleuribacteraceae</taxon>
        <taxon>Acanthopleuribacter</taxon>
    </lineage>
</organism>
<name>A0A8J7QDS0_9BACT</name>
<accession>A0A8J7QDS0</accession>